<protein>
    <recommendedName>
        <fullName evidence="4">Secreted protein</fullName>
    </recommendedName>
</protein>
<keyword evidence="1" id="KW-0732">Signal</keyword>
<organism evidence="2 3">
    <name type="scientific">Triplophysa rosa</name>
    <name type="common">Cave loach</name>
    <dbReference type="NCBI Taxonomy" id="992332"/>
    <lineage>
        <taxon>Eukaryota</taxon>
        <taxon>Metazoa</taxon>
        <taxon>Chordata</taxon>
        <taxon>Craniata</taxon>
        <taxon>Vertebrata</taxon>
        <taxon>Euteleostomi</taxon>
        <taxon>Actinopterygii</taxon>
        <taxon>Neopterygii</taxon>
        <taxon>Teleostei</taxon>
        <taxon>Ostariophysi</taxon>
        <taxon>Cypriniformes</taxon>
        <taxon>Nemacheilidae</taxon>
        <taxon>Triplophysa</taxon>
    </lineage>
</organism>
<dbReference type="Proteomes" id="UP001059041">
    <property type="component" value="Linkage Group LG1"/>
</dbReference>
<dbReference type="EMBL" id="JAFHDT010000001">
    <property type="protein sequence ID" value="KAI7814707.1"/>
    <property type="molecule type" value="Genomic_DNA"/>
</dbReference>
<accession>A0A9W8CCG8</accession>
<feature type="chain" id="PRO_5040852566" description="Secreted protein" evidence="1">
    <location>
        <begin position="23"/>
        <end position="93"/>
    </location>
</feature>
<evidence type="ECO:0008006" key="4">
    <source>
        <dbReference type="Google" id="ProtNLM"/>
    </source>
</evidence>
<sequence>MTAERGCVKALLWGLWLWVAAVERLTRHCGRLHFPESSRQENRTCNLTQTGNGVRLNVLKCSLSSEVFPGAVQLKIKGPKAGYYIFQKHLFEL</sequence>
<reference evidence="2" key="1">
    <citation type="submission" date="2021-02" db="EMBL/GenBank/DDBJ databases">
        <title>Comparative genomics reveals that relaxation of natural selection precedes convergent phenotypic evolution of cavefish.</title>
        <authorList>
            <person name="Peng Z."/>
        </authorList>
    </citation>
    <scope>NUCLEOTIDE SEQUENCE</scope>
    <source>
        <tissue evidence="2">Muscle</tissue>
    </source>
</reference>
<name>A0A9W8CCG8_TRIRA</name>
<evidence type="ECO:0000313" key="2">
    <source>
        <dbReference type="EMBL" id="KAI7814707.1"/>
    </source>
</evidence>
<comment type="caution">
    <text evidence="2">The sequence shown here is derived from an EMBL/GenBank/DDBJ whole genome shotgun (WGS) entry which is preliminary data.</text>
</comment>
<proteinExistence type="predicted"/>
<evidence type="ECO:0000256" key="1">
    <source>
        <dbReference type="SAM" id="SignalP"/>
    </source>
</evidence>
<gene>
    <name evidence="2" type="ORF">IRJ41_023638</name>
</gene>
<feature type="signal peptide" evidence="1">
    <location>
        <begin position="1"/>
        <end position="22"/>
    </location>
</feature>
<evidence type="ECO:0000313" key="3">
    <source>
        <dbReference type="Proteomes" id="UP001059041"/>
    </source>
</evidence>
<dbReference type="AlphaFoldDB" id="A0A9W8CCG8"/>
<keyword evidence="3" id="KW-1185">Reference proteome</keyword>